<keyword evidence="2 4" id="KW-0808">Transferase</keyword>
<feature type="domain" description="Carbohydrate kinase FGGY N-terminal" evidence="6">
    <location>
        <begin position="19"/>
        <end position="266"/>
    </location>
</feature>
<feature type="domain" description="Carbohydrate kinase FGGY C-terminal" evidence="7">
    <location>
        <begin position="279"/>
        <end position="469"/>
    </location>
</feature>
<evidence type="ECO:0008006" key="10">
    <source>
        <dbReference type="Google" id="ProtNLM"/>
    </source>
</evidence>
<reference evidence="8 9" key="1">
    <citation type="submission" date="2009-01" db="EMBL/GenBank/DDBJ databases">
        <authorList>
            <person name="Fulton L."/>
            <person name="Clifton S."/>
            <person name="Fulton B."/>
            <person name="Xu J."/>
            <person name="Minx P."/>
            <person name="Pepin K.H."/>
            <person name="Johnson M."/>
            <person name="Bhonagiri V."/>
            <person name="Nash W.E."/>
            <person name="Mardis E.R."/>
            <person name="Wilson R.K."/>
        </authorList>
    </citation>
    <scope>NUCLEOTIDE SEQUENCE [LARGE SCALE GENOMIC DNA]</scope>
    <source>
        <strain evidence="9">DSM 10507 / JCM 14656 / S5a33</strain>
    </source>
</reference>
<dbReference type="GO" id="GO:0016301">
    <property type="term" value="F:kinase activity"/>
    <property type="evidence" value="ECO:0007669"/>
    <property type="project" value="UniProtKB-KW"/>
</dbReference>
<keyword evidence="3 4" id="KW-0418">Kinase</keyword>
<dbReference type="HOGENOM" id="CLU_009281_3_3_9"/>
<comment type="similarity">
    <text evidence="1 4">Belongs to the FGGY kinase family.</text>
</comment>
<dbReference type="GO" id="GO:0005975">
    <property type="term" value="P:carbohydrate metabolic process"/>
    <property type="evidence" value="ECO:0007669"/>
    <property type="project" value="InterPro"/>
</dbReference>
<dbReference type="InterPro" id="IPR018485">
    <property type="entry name" value="FGGY_C"/>
</dbReference>
<protein>
    <recommendedName>
        <fullName evidence="10">Xylulokinase</fullName>
    </recommendedName>
</protein>
<gene>
    <name evidence="8" type="ORF">RUMHYD_03868</name>
</gene>
<dbReference type="InterPro" id="IPR000577">
    <property type="entry name" value="Carb_kinase_FGGY"/>
</dbReference>
<dbReference type="EMBL" id="ACBZ01000210">
    <property type="protein sequence ID" value="EEG47274.1"/>
    <property type="molecule type" value="Genomic_DNA"/>
</dbReference>
<dbReference type="Pfam" id="PF02782">
    <property type="entry name" value="FGGY_C"/>
    <property type="match status" value="1"/>
</dbReference>
<organism evidence="8 9">
    <name type="scientific">Blautia hydrogenotrophica (strain DSM 10507 / JCM 14656 / S5a33)</name>
    <name type="common">Ruminococcus hydrogenotrophicus</name>
    <dbReference type="NCBI Taxonomy" id="476272"/>
    <lineage>
        <taxon>Bacteria</taxon>
        <taxon>Bacillati</taxon>
        <taxon>Bacillota</taxon>
        <taxon>Clostridia</taxon>
        <taxon>Lachnospirales</taxon>
        <taxon>Lachnospiraceae</taxon>
        <taxon>Blautia</taxon>
    </lineage>
</organism>
<keyword evidence="5" id="KW-1133">Transmembrane helix</keyword>
<evidence type="ECO:0000313" key="8">
    <source>
        <dbReference type="EMBL" id="EEG47274.1"/>
    </source>
</evidence>
<dbReference type="AlphaFoldDB" id="C0CSK1"/>
<dbReference type="PIRSF" id="PIRSF000538">
    <property type="entry name" value="GlpK"/>
    <property type="match status" value="1"/>
</dbReference>
<dbReference type="eggNOG" id="COG1070">
    <property type="taxonomic scope" value="Bacteria"/>
</dbReference>
<keyword evidence="5" id="KW-0472">Membrane</keyword>
<dbReference type="SUPFAM" id="SSF53067">
    <property type="entry name" value="Actin-like ATPase domain"/>
    <property type="match status" value="2"/>
</dbReference>
<dbReference type="CDD" id="cd00366">
    <property type="entry name" value="ASKHA_NBD_FGGY"/>
    <property type="match status" value="1"/>
</dbReference>
<dbReference type="InterPro" id="IPR043129">
    <property type="entry name" value="ATPase_NBD"/>
</dbReference>
<dbReference type="PROSITE" id="PS00445">
    <property type="entry name" value="FGGY_KINASES_2"/>
    <property type="match status" value="1"/>
</dbReference>
<name>C0CSK1_BLAHS</name>
<proteinExistence type="inferred from homology"/>
<dbReference type="Pfam" id="PF00370">
    <property type="entry name" value="FGGY_N"/>
    <property type="match status" value="1"/>
</dbReference>
<feature type="transmembrane region" description="Helical" evidence="5">
    <location>
        <begin position="457"/>
        <end position="476"/>
    </location>
</feature>
<dbReference type="PANTHER" id="PTHR43095">
    <property type="entry name" value="SUGAR KINASE"/>
    <property type="match status" value="1"/>
</dbReference>
<evidence type="ECO:0000313" key="9">
    <source>
        <dbReference type="Proteomes" id="UP000003100"/>
    </source>
</evidence>
<dbReference type="PATRIC" id="fig|476272.21.peg.555"/>
<evidence type="ECO:0000259" key="6">
    <source>
        <dbReference type="Pfam" id="PF00370"/>
    </source>
</evidence>
<accession>C0CSK1</accession>
<evidence type="ECO:0000256" key="1">
    <source>
        <dbReference type="ARBA" id="ARBA00009156"/>
    </source>
</evidence>
<evidence type="ECO:0000256" key="4">
    <source>
        <dbReference type="RuleBase" id="RU003733"/>
    </source>
</evidence>
<keyword evidence="5" id="KW-0812">Transmembrane</keyword>
<dbReference type="GO" id="GO:0016773">
    <property type="term" value="F:phosphotransferase activity, alcohol group as acceptor"/>
    <property type="evidence" value="ECO:0007669"/>
    <property type="project" value="InterPro"/>
</dbReference>
<dbReference type="Proteomes" id="UP000003100">
    <property type="component" value="Unassembled WGS sequence"/>
</dbReference>
<sequence length="524" mass="58012">MRTAFEIRNNRRQKMGERYLLGIDVGTSSLKVAVVCENGEVLNISSCSYVPVTPSLERVEMNSEDVWNAFLKCLRTLVDDENVSLEQVEGIGISCLCPGLIAMDKEGKTLAGPILYSDRRSVQEAQWMRDILGEKAIFEITANRVMAGAVSSTSMLWIKKNQPELYEKTWKFGHINTWMVYRLTGRFGIDYSNASYTGLFETVKGEGGDWSPFLCEKTGLDMDKLPTLYSSSSVVGALEAPEVIAAGVKRGIPVVMGGGDTACAALAAGVTKEGEVCESVGTTDVLTICVEEPRFDTRFLNRCHVVDGTWIYQGAMSHTGASYQWFQKQFCRELGIRENEKDALLLMNQEAKTAAPGCGGVVFLPYMMGERSPVWDPYARGVFFGMTLLTQRRDLNRAVLEGCGYGLRQLCEAAKEVTGRDFSSFVSIGGGAKSQVWAQIKADITGKDIRILDFNDMAPVGAALLAGVGAGFYLNCKEAAKKMKRKVYEEIHSDRSYAAVYQKGYEIYKGLYPRVRDLYEIYRA</sequence>
<dbReference type="InterPro" id="IPR018483">
    <property type="entry name" value="Carb_kinase_FGGY_CS"/>
</dbReference>
<dbReference type="InterPro" id="IPR050406">
    <property type="entry name" value="FGGY_Carb_Kinase"/>
</dbReference>
<keyword evidence="9" id="KW-1185">Reference proteome</keyword>
<evidence type="ECO:0000259" key="7">
    <source>
        <dbReference type="Pfam" id="PF02782"/>
    </source>
</evidence>
<evidence type="ECO:0000256" key="2">
    <source>
        <dbReference type="ARBA" id="ARBA00022679"/>
    </source>
</evidence>
<dbReference type="Gene3D" id="3.30.420.40">
    <property type="match status" value="2"/>
</dbReference>
<evidence type="ECO:0000256" key="5">
    <source>
        <dbReference type="SAM" id="Phobius"/>
    </source>
</evidence>
<evidence type="ECO:0000256" key="3">
    <source>
        <dbReference type="ARBA" id="ARBA00022777"/>
    </source>
</evidence>
<reference evidence="8 9" key="2">
    <citation type="submission" date="2009-02" db="EMBL/GenBank/DDBJ databases">
        <title>Draft genome sequence of Blautia hydrogenotrophica DSM 10507 (Ruminococcus hydrogenotrophicus DSM 10507).</title>
        <authorList>
            <person name="Sudarsanam P."/>
            <person name="Ley R."/>
            <person name="Guruge J."/>
            <person name="Turnbaugh P.J."/>
            <person name="Mahowald M."/>
            <person name="Liep D."/>
            <person name="Gordon J."/>
        </authorList>
    </citation>
    <scope>NUCLEOTIDE SEQUENCE [LARGE SCALE GENOMIC DNA]</scope>
    <source>
        <strain evidence="9">DSM 10507 / JCM 14656 / S5a33</strain>
    </source>
</reference>
<dbReference type="InterPro" id="IPR018484">
    <property type="entry name" value="FGGY_N"/>
</dbReference>